<feature type="region of interest" description="Disordered" evidence="2">
    <location>
        <begin position="1"/>
        <end position="33"/>
    </location>
</feature>
<organism evidence="3 4">
    <name type="scientific">Xyrichtys novacula</name>
    <name type="common">Pearly razorfish</name>
    <name type="synonym">Hemipteronotus novacula</name>
    <dbReference type="NCBI Taxonomy" id="13765"/>
    <lineage>
        <taxon>Eukaryota</taxon>
        <taxon>Metazoa</taxon>
        <taxon>Chordata</taxon>
        <taxon>Craniata</taxon>
        <taxon>Vertebrata</taxon>
        <taxon>Euteleostomi</taxon>
        <taxon>Actinopterygii</taxon>
        <taxon>Neopterygii</taxon>
        <taxon>Teleostei</taxon>
        <taxon>Neoteleostei</taxon>
        <taxon>Acanthomorphata</taxon>
        <taxon>Eupercaria</taxon>
        <taxon>Labriformes</taxon>
        <taxon>Labridae</taxon>
        <taxon>Xyrichtys</taxon>
    </lineage>
</organism>
<dbReference type="AlphaFoldDB" id="A0AAV1EYY0"/>
<dbReference type="InterPro" id="IPR034609">
    <property type="entry name" value="Syce2"/>
</dbReference>
<sequence length="154" mass="17381">MDFSSGNLPCLPESSPTAGLVDSQMTGDSHDSLRTNASSLGIAEVQEQHTSLVIDSIRGRVQDLVQKINDRRTSDQKEVDDFEEQLVTRVREMTQQMKEGLYTVYEENTSVMQTKLQELSEVLDNCTKLNEELMEANQALSRLREGLPIYQTPE</sequence>
<dbReference type="PANTHER" id="PTHR28398:SF1">
    <property type="entry name" value="SYNAPTONEMAL COMPLEX CENTRAL ELEMENT PROTEIN 2"/>
    <property type="match status" value="1"/>
</dbReference>
<evidence type="ECO:0000313" key="3">
    <source>
        <dbReference type="EMBL" id="CAJ1053799.1"/>
    </source>
</evidence>
<dbReference type="GO" id="GO:0007130">
    <property type="term" value="P:synaptonemal complex assembly"/>
    <property type="evidence" value="ECO:0007669"/>
    <property type="project" value="InterPro"/>
</dbReference>
<feature type="coiled-coil region" evidence="1">
    <location>
        <begin position="112"/>
        <end position="146"/>
    </location>
</feature>
<dbReference type="EMBL" id="OY660866">
    <property type="protein sequence ID" value="CAJ1053799.1"/>
    <property type="molecule type" value="Genomic_DNA"/>
</dbReference>
<dbReference type="GO" id="GO:0000801">
    <property type="term" value="C:central element"/>
    <property type="evidence" value="ECO:0007669"/>
    <property type="project" value="InterPro"/>
</dbReference>
<evidence type="ECO:0000256" key="2">
    <source>
        <dbReference type="SAM" id="MobiDB-lite"/>
    </source>
</evidence>
<name>A0AAV1EYY0_XYRNO</name>
<protein>
    <submittedName>
        <fullName evidence="3">Synaptonemal complex central element protein 2</fullName>
    </submittedName>
</protein>
<keyword evidence="4" id="KW-1185">Reference proteome</keyword>
<dbReference type="PANTHER" id="PTHR28398">
    <property type="entry name" value="SYNAPTONEMAL COMPLEX CENTRAL ELEMENT PROTEIN 2"/>
    <property type="match status" value="1"/>
</dbReference>
<gene>
    <name evidence="3" type="ORF">XNOV1_A019257</name>
</gene>
<accession>A0AAV1EYY0</accession>
<evidence type="ECO:0000256" key="1">
    <source>
        <dbReference type="SAM" id="Coils"/>
    </source>
</evidence>
<dbReference type="Proteomes" id="UP001178508">
    <property type="component" value="Chromosome 3"/>
</dbReference>
<keyword evidence="1" id="KW-0175">Coiled coil</keyword>
<reference evidence="3" key="1">
    <citation type="submission" date="2023-08" db="EMBL/GenBank/DDBJ databases">
        <authorList>
            <person name="Alioto T."/>
            <person name="Alioto T."/>
            <person name="Gomez Garrido J."/>
        </authorList>
    </citation>
    <scope>NUCLEOTIDE SEQUENCE</scope>
</reference>
<proteinExistence type="predicted"/>
<evidence type="ECO:0000313" key="4">
    <source>
        <dbReference type="Proteomes" id="UP001178508"/>
    </source>
</evidence>